<dbReference type="InterPro" id="IPR000089">
    <property type="entry name" value="Biotin_lipoyl"/>
</dbReference>
<gene>
    <name evidence="3" type="primary">gcvH</name>
    <name evidence="5" type="ORF">AKJ55_01155</name>
</gene>
<accession>A0ABR5TJN3</accession>
<dbReference type="InterPro" id="IPR002930">
    <property type="entry name" value="GCV_H"/>
</dbReference>
<dbReference type="InterPro" id="IPR011053">
    <property type="entry name" value="Single_hybrid_motif"/>
</dbReference>
<name>A0ABR5TJN3_9EURY</name>
<proteinExistence type="inferred from homology"/>
<organism evidence="5 6">
    <name type="scientific">candidate division MSBL1 archaeon SCGC-AAA382M17</name>
    <dbReference type="NCBI Taxonomy" id="1698284"/>
    <lineage>
        <taxon>Archaea</taxon>
        <taxon>Methanobacteriati</taxon>
        <taxon>Methanobacteriota</taxon>
        <taxon>candidate division MSBL1</taxon>
    </lineage>
</organism>
<comment type="cofactor">
    <cofactor evidence="3">
        <name>(R)-lipoate</name>
        <dbReference type="ChEBI" id="CHEBI:83088"/>
    </cofactor>
    <text evidence="3">Binds 1 lipoyl cofactor covalently.</text>
</comment>
<reference evidence="5 6" key="1">
    <citation type="journal article" date="2016" name="Sci. Rep.">
        <title>Metabolic traits of an uncultured archaeal lineage -MSBL1- from brine pools of the Red Sea.</title>
        <authorList>
            <person name="Mwirichia R."/>
            <person name="Alam I."/>
            <person name="Rashid M."/>
            <person name="Vinu M."/>
            <person name="Ba-Alawi W."/>
            <person name="Anthony Kamau A."/>
            <person name="Kamanda Ngugi D."/>
            <person name="Goker M."/>
            <person name="Klenk H.P."/>
            <person name="Bajic V."/>
            <person name="Stingl U."/>
        </authorList>
    </citation>
    <scope>NUCLEOTIDE SEQUENCE [LARGE SCALE GENOMIC DNA]</scope>
    <source>
        <strain evidence="5">SCGC-AAA382M17</strain>
    </source>
</reference>
<evidence type="ECO:0000256" key="2">
    <source>
        <dbReference type="ARBA" id="ARBA00022823"/>
    </source>
</evidence>
<comment type="function">
    <text evidence="3">The glycine cleavage system catalyzes the degradation of glycine. The H protein shuttles the methylamine group of glycine from the P protein to the T protein.</text>
</comment>
<dbReference type="InterPro" id="IPR017453">
    <property type="entry name" value="GCV_H_sub"/>
</dbReference>
<evidence type="ECO:0000259" key="4">
    <source>
        <dbReference type="PROSITE" id="PS50968"/>
    </source>
</evidence>
<dbReference type="PANTHER" id="PTHR11715:SF3">
    <property type="entry name" value="GLYCINE CLEAVAGE SYSTEM H PROTEIN-RELATED"/>
    <property type="match status" value="1"/>
</dbReference>
<dbReference type="Proteomes" id="UP000070633">
    <property type="component" value="Unassembled WGS sequence"/>
</dbReference>
<dbReference type="SUPFAM" id="SSF51230">
    <property type="entry name" value="Single hybrid motif"/>
    <property type="match status" value="1"/>
</dbReference>
<comment type="subunit">
    <text evidence="3">The glycine cleavage system is composed of four proteins: P, T, L and H.</text>
</comment>
<dbReference type="NCBIfam" id="NF002270">
    <property type="entry name" value="PRK01202.1"/>
    <property type="match status" value="1"/>
</dbReference>
<dbReference type="PANTHER" id="PTHR11715">
    <property type="entry name" value="GLYCINE CLEAVAGE SYSTEM H PROTEIN"/>
    <property type="match status" value="1"/>
</dbReference>
<feature type="modified residue" description="N6-lipoyllysine" evidence="3">
    <location>
        <position position="75"/>
    </location>
</feature>
<dbReference type="PROSITE" id="PS50968">
    <property type="entry name" value="BIOTINYL_LIPOYL"/>
    <property type="match status" value="1"/>
</dbReference>
<dbReference type="InterPro" id="IPR033753">
    <property type="entry name" value="GCV_H/Fam206"/>
</dbReference>
<comment type="similarity">
    <text evidence="1 3">Belongs to the GcvH family.</text>
</comment>
<dbReference type="Gene3D" id="2.40.50.100">
    <property type="match status" value="1"/>
</dbReference>
<evidence type="ECO:0000313" key="5">
    <source>
        <dbReference type="EMBL" id="KXB08335.1"/>
    </source>
</evidence>
<dbReference type="HAMAP" id="MF_00272">
    <property type="entry name" value="GcvH"/>
    <property type="match status" value="1"/>
</dbReference>
<comment type="caution">
    <text evidence="5">The sequence shown here is derived from an EMBL/GenBank/DDBJ whole genome shotgun (WGS) entry which is preliminary data.</text>
</comment>
<feature type="domain" description="Lipoyl-binding" evidence="4">
    <location>
        <begin position="27"/>
        <end position="116"/>
    </location>
</feature>
<keyword evidence="2 3" id="KW-0450">Lipoyl</keyword>
<dbReference type="CDD" id="cd06848">
    <property type="entry name" value="GCS_H"/>
    <property type="match status" value="1"/>
</dbReference>
<dbReference type="EMBL" id="LHYI01000022">
    <property type="protein sequence ID" value="KXB08335.1"/>
    <property type="molecule type" value="Genomic_DNA"/>
</dbReference>
<protein>
    <recommendedName>
        <fullName evidence="3">Probable glycine cleavage system H protein</fullName>
    </recommendedName>
</protein>
<sequence length="141" mass="15951">MMSVDVEIPKDLYFTEEHEWVRVENSEVRIGISDYAQEQLGDVIYAELPEVGKEFEQVVKSGSGESELATLESLKTVSAVYAPVSGEVKEANEKLEDEPEIINADPYGEGWICVVEPRELEEELKNLMDSKAYEEFLESVE</sequence>
<dbReference type="Pfam" id="PF01597">
    <property type="entry name" value="GCV_H"/>
    <property type="match status" value="1"/>
</dbReference>
<dbReference type="NCBIfam" id="TIGR00527">
    <property type="entry name" value="gcvH"/>
    <property type="match status" value="1"/>
</dbReference>
<keyword evidence="6" id="KW-1185">Reference proteome</keyword>
<evidence type="ECO:0000256" key="3">
    <source>
        <dbReference type="HAMAP-Rule" id="MF_00272"/>
    </source>
</evidence>
<evidence type="ECO:0000256" key="1">
    <source>
        <dbReference type="ARBA" id="ARBA00009249"/>
    </source>
</evidence>
<evidence type="ECO:0000313" key="6">
    <source>
        <dbReference type="Proteomes" id="UP000070633"/>
    </source>
</evidence>